<keyword evidence="8 16" id="KW-0963">Cytoplasm</keyword>
<keyword evidence="12 16" id="KW-0479">Metal-binding</keyword>
<dbReference type="InterPro" id="IPR050499">
    <property type="entry name" value="PEP-utilizing_PTS_enzyme"/>
</dbReference>
<evidence type="ECO:0000259" key="21">
    <source>
        <dbReference type="Pfam" id="PF02896"/>
    </source>
</evidence>
<dbReference type="InterPro" id="IPR023151">
    <property type="entry name" value="PEP_util_CS"/>
</dbReference>
<evidence type="ECO:0000256" key="2">
    <source>
        <dbReference type="ARBA" id="ARBA00001946"/>
    </source>
</evidence>
<comment type="function">
    <text evidence="16">General (non sugar-specific) component of the phosphoenolpyruvate-dependent sugar phosphotransferase system (sugar PTS). This major carbohydrate active-transport system catalyzes the phosphorylation of incoming sugar substrates concomitantly with their translocation across the cell membrane. Enzyme I transfers the phosphoryl group from phosphoenolpyruvate (PEP) to the phosphoryl carrier protein (HPr).</text>
</comment>
<protein>
    <recommendedName>
        <fullName evidence="6 16">Phosphoenolpyruvate-protein phosphotransferase</fullName>
        <ecNumber evidence="5 16">2.7.3.9</ecNumber>
    </recommendedName>
    <alternativeName>
        <fullName evidence="15 16">Phosphotransferase system, enzyme I</fullName>
    </alternativeName>
</protein>
<dbReference type="EC" id="2.7.3.9" evidence="5 16"/>
<evidence type="ECO:0000256" key="15">
    <source>
        <dbReference type="ARBA" id="ARBA00033235"/>
    </source>
</evidence>
<evidence type="ECO:0000313" key="23">
    <source>
        <dbReference type="EMBL" id="BED92326.1"/>
    </source>
</evidence>
<evidence type="ECO:0000256" key="11">
    <source>
        <dbReference type="ARBA" id="ARBA00022683"/>
    </source>
</evidence>
<comment type="similarity">
    <text evidence="4 16">Belongs to the PEP-utilizing enzyme family.</text>
</comment>
<dbReference type="NCBIfam" id="TIGR01417">
    <property type="entry name" value="PTS_I_fam"/>
    <property type="match status" value="1"/>
</dbReference>
<dbReference type="PIRSF" id="PIRSF000732">
    <property type="entry name" value="PTS_enzyme_I"/>
    <property type="match status" value="1"/>
</dbReference>
<dbReference type="PRINTS" id="PR01736">
    <property type="entry name" value="PHPHTRNFRASE"/>
</dbReference>
<feature type="binding site" evidence="19">
    <location>
        <position position="431"/>
    </location>
    <ligand>
        <name>Mg(2+)</name>
        <dbReference type="ChEBI" id="CHEBI:18420"/>
    </ligand>
</feature>
<dbReference type="InterPro" id="IPR015813">
    <property type="entry name" value="Pyrv/PenolPyrv_kinase-like_dom"/>
</dbReference>
<keyword evidence="14 16" id="KW-0460">Magnesium</keyword>
<evidence type="ECO:0000256" key="12">
    <source>
        <dbReference type="ARBA" id="ARBA00022723"/>
    </source>
</evidence>
<dbReference type="InterPro" id="IPR008731">
    <property type="entry name" value="PTS_EIN"/>
</dbReference>
<dbReference type="InterPro" id="IPR008279">
    <property type="entry name" value="PEP-util_enz_mobile_dom"/>
</dbReference>
<dbReference type="Pfam" id="PF00391">
    <property type="entry name" value="PEP-utilizers"/>
    <property type="match status" value="1"/>
</dbReference>
<dbReference type="SUPFAM" id="SSF47831">
    <property type="entry name" value="Enzyme I of the PEP:sugar phosphotransferase system HPr-binding (sub)domain"/>
    <property type="match status" value="1"/>
</dbReference>
<feature type="binding site" evidence="18">
    <location>
        <position position="296"/>
    </location>
    <ligand>
        <name>phosphoenolpyruvate</name>
        <dbReference type="ChEBI" id="CHEBI:58702"/>
    </ligand>
</feature>
<dbReference type="Gene3D" id="1.10.274.10">
    <property type="entry name" value="PtsI, HPr-binding domain"/>
    <property type="match status" value="1"/>
</dbReference>
<gene>
    <name evidence="23" type="ORF">RsTaC01_0010</name>
</gene>
<dbReference type="Gene3D" id="3.20.20.60">
    <property type="entry name" value="Phosphoenolpyruvate-binding domains"/>
    <property type="match status" value="1"/>
</dbReference>
<dbReference type="SUPFAM" id="SSF52009">
    <property type="entry name" value="Phosphohistidine domain"/>
    <property type="match status" value="1"/>
</dbReference>
<organism evidence="23">
    <name type="scientific">Candidatus Paraimprobicoccus trichonymphae</name>
    <dbReference type="NCBI Taxonomy" id="3033793"/>
    <lineage>
        <taxon>Bacteria</taxon>
        <taxon>Bacillati</taxon>
        <taxon>Bacillota</taxon>
        <taxon>Clostridia</taxon>
        <taxon>Candidatus Paraimprobicoccus</taxon>
    </lineage>
</organism>
<dbReference type="InterPro" id="IPR040442">
    <property type="entry name" value="Pyrv_kinase-like_dom_sf"/>
</dbReference>
<feature type="active site" description="Proton donor" evidence="17">
    <location>
        <position position="502"/>
    </location>
</feature>
<keyword evidence="10 16" id="KW-0808">Transferase</keyword>
<dbReference type="GO" id="GO:0046872">
    <property type="term" value="F:metal ion binding"/>
    <property type="evidence" value="ECO:0007669"/>
    <property type="project" value="UniProtKB-KW"/>
</dbReference>
<evidence type="ECO:0000259" key="20">
    <source>
        <dbReference type="Pfam" id="PF00391"/>
    </source>
</evidence>
<evidence type="ECO:0000256" key="8">
    <source>
        <dbReference type="ARBA" id="ARBA00022490"/>
    </source>
</evidence>
<feature type="domain" description="Phosphotransferase system enzyme I N-terminal" evidence="22">
    <location>
        <begin position="5"/>
        <end position="124"/>
    </location>
</feature>
<dbReference type="EMBL" id="AP027925">
    <property type="protein sequence ID" value="BED92326.1"/>
    <property type="molecule type" value="Genomic_DNA"/>
</dbReference>
<dbReference type="InterPro" id="IPR036618">
    <property type="entry name" value="PtsI_HPr-bd_sf"/>
</dbReference>
<dbReference type="InterPro" id="IPR024692">
    <property type="entry name" value="PTS_EI"/>
</dbReference>
<evidence type="ECO:0000256" key="13">
    <source>
        <dbReference type="ARBA" id="ARBA00022777"/>
    </source>
</evidence>
<keyword evidence="11 16" id="KW-0598">Phosphotransferase system</keyword>
<evidence type="ECO:0000259" key="22">
    <source>
        <dbReference type="Pfam" id="PF05524"/>
    </source>
</evidence>
<comment type="cofactor">
    <cofactor evidence="2 16 19">
        <name>Mg(2+)</name>
        <dbReference type="ChEBI" id="CHEBI:18420"/>
    </cofactor>
</comment>
<evidence type="ECO:0000256" key="4">
    <source>
        <dbReference type="ARBA" id="ARBA00007837"/>
    </source>
</evidence>
<evidence type="ECO:0000256" key="16">
    <source>
        <dbReference type="PIRNR" id="PIRNR000732"/>
    </source>
</evidence>
<evidence type="ECO:0000256" key="9">
    <source>
        <dbReference type="ARBA" id="ARBA00022597"/>
    </source>
</evidence>
<name>A0AA48HVR3_9FIRM</name>
<dbReference type="GO" id="GO:0009401">
    <property type="term" value="P:phosphoenolpyruvate-dependent sugar phosphotransferase system"/>
    <property type="evidence" value="ECO:0007669"/>
    <property type="project" value="UniProtKB-KW"/>
</dbReference>
<feature type="binding site" evidence="18">
    <location>
        <begin position="454"/>
        <end position="455"/>
    </location>
    <ligand>
        <name>phosphoenolpyruvate</name>
        <dbReference type="ChEBI" id="CHEBI:58702"/>
    </ligand>
</feature>
<comment type="subcellular location">
    <subcellularLocation>
        <location evidence="3 16">Cytoplasm</location>
    </subcellularLocation>
</comment>
<dbReference type="Pfam" id="PF05524">
    <property type="entry name" value="PEP-utilisers_N"/>
    <property type="match status" value="1"/>
</dbReference>
<feature type="binding site" evidence="18">
    <location>
        <position position="332"/>
    </location>
    <ligand>
        <name>phosphoenolpyruvate</name>
        <dbReference type="ChEBI" id="CHEBI:58702"/>
    </ligand>
</feature>
<evidence type="ECO:0000256" key="17">
    <source>
        <dbReference type="PIRSR" id="PIRSR000732-1"/>
    </source>
</evidence>
<feature type="domain" description="PEP-utilising enzyme mobile" evidence="20">
    <location>
        <begin position="157"/>
        <end position="225"/>
    </location>
</feature>
<evidence type="ECO:0000256" key="19">
    <source>
        <dbReference type="PIRSR" id="PIRSR000732-3"/>
    </source>
</evidence>
<comment type="catalytic activity">
    <reaction evidence="1 16">
        <text>L-histidyl-[protein] + phosphoenolpyruvate = N(pros)-phospho-L-histidyl-[protein] + pyruvate</text>
        <dbReference type="Rhea" id="RHEA:23880"/>
        <dbReference type="Rhea" id="RHEA-COMP:9745"/>
        <dbReference type="Rhea" id="RHEA-COMP:9746"/>
        <dbReference type="ChEBI" id="CHEBI:15361"/>
        <dbReference type="ChEBI" id="CHEBI:29979"/>
        <dbReference type="ChEBI" id="CHEBI:58702"/>
        <dbReference type="ChEBI" id="CHEBI:64837"/>
        <dbReference type="EC" id="2.7.3.9"/>
    </reaction>
</comment>
<feature type="binding site" evidence="19">
    <location>
        <position position="455"/>
    </location>
    <ligand>
        <name>Mg(2+)</name>
        <dbReference type="ChEBI" id="CHEBI:18420"/>
    </ligand>
</feature>
<dbReference type="InterPro" id="IPR000121">
    <property type="entry name" value="PEP_util_C"/>
</dbReference>
<dbReference type="Gene3D" id="3.50.30.10">
    <property type="entry name" value="Phosphohistidine domain"/>
    <property type="match status" value="1"/>
</dbReference>
<dbReference type="KEGG" id="ptrh:RsTaC01_0010"/>
<dbReference type="AlphaFoldDB" id="A0AA48HVR3"/>
<feature type="binding site" evidence="18">
    <location>
        <position position="465"/>
    </location>
    <ligand>
        <name>phosphoenolpyruvate</name>
        <dbReference type="ChEBI" id="CHEBI:58702"/>
    </ligand>
</feature>
<dbReference type="InterPro" id="IPR036637">
    <property type="entry name" value="Phosphohistidine_dom_sf"/>
</dbReference>
<proteinExistence type="inferred from homology"/>
<feature type="domain" description="PEP-utilising enzyme C-terminal" evidence="21">
    <location>
        <begin position="253"/>
        <end position="541"/>
    </location>
</feature>
<evidence type="ECO:0000256" key="5">
    <source>
        <dbReference type="ARBA" id="ARBA00012232"/>
    </source>
</evidence>
<accession>A0AA48HVR3</accession>
<evidence type="ECO:0000256" key="7">
    <source>
        <dbReference type="ARBA" id="ARBA00022448"/>
    </source>
</evidence>
<dbReference type="PROSITE" id="PS00742">
    <property type="entry name" value="PEP_ENZYMES_2"/>
    <property type="match status" value="1"/>
</dbReference>
<sequence length="555" mass="63734">MKIFKGKSVVKGIAFGKILIKTENIKTPKKCEISDINSEIKKFEESQNLSEKKLEVLYKTTIEKIDEESAMIFQIHKMIIRDVSFVENILNIIRKEKINFEYAVFLVCQKYIKKFSELDDECIGSRVSDIIDIYNLIINNSENISREQKNPNKDFFVLVSEEFTPSEVATIDRNIVSGILMFSGSENSHACILAKALNIPTIIDLGEVLKERYNNHKIVLDGFSGKVYISPDITSIRRLTRKLELCDQHTDLLKNLKNKENITKDGQKIEICANIGSVAELGLVIDNDADGIGLFRSEFLYLKRKNYPSEEEQFKTYKKVLEIIKNKRVIIRTLDIGADKKVEYFNLPVEENPAMGYRAIRICLENTEVFKTQLRAIYRASIFGKISILIPMIISLEELIQTKKIIQEVKLGLKNENIEFSEDVELGVMIETPAAVFISDILAKEVDFFSIGTNDLTQYTLAVDRQNNKISNMYNTKHKAILRMIRLVVENAHKNNIWVGICGELASDENLTEFFLALNIDELSMSSPFILEIRKKVREININNSRKRILNKFLD</sequence>
<dbReference type="PANTHER" id="PTHR46244:SF4">
    <property type="entry name" value="MULTIPHOSPHORYL TRANSFER PROTEIN 1-RELATED"/>
    <property type="match status" value="1"/>
</dbReference>
<evidence type="ECO:0000256" key="18">
    <source>
        <dbReference type="PIRSR" id="PIRSR000732-2"/>
    </source>
</evidence>
<dbReference type="PANTHER" id="PTHR46244">
    <property type="entry name" value="PHOSPHOENOLPYRUVATE-PROTEIN PHOSPHOTRANSFERASE"/>
    <property type="match status" value="1"/>
</dbReference>
<dbReference type="Proteomes" id="UP001335720">
    <property type="component" value="Chromosome"/>
</dbReference>
<evidence type="ECO:0000256" key="10">
    <source>
        <dbReference type="ARBA" id="ARBA00022679"/>
    </source>
</evidence>
<evidence type="ECO:0000256" key="3">
    <source>
        <dbReference type="ARBA" id="ARBA00004496"/>
    </source>
</evidence>
<dbReference type="InterPro" id="IPR006318">
    <property type="entry name" value="PTS_EI-like"/>
</dbReference>
<feature type="active site" description="Tele-phosphohistidine intermediate" evidence="17">
    <location>
        <position position="189"/>
    </location>
</feature>
<dbReference type="GO" id="GO:0005737">
    <property type="term" value="C:cytoplasm"/>
    <property type="evidence" value="ECO:0007669"/>
    <property type="project" value="UniProtKB-SubCell"/>
</dbReference>
<reference evidence="23" key="1">
    <citation type="journal article" date="2023" name="ISME J.">
        <title>Emergence of putative energy parasites within Clostridia revealed by genome analysis of a novel endosymbiotic clade.</title>
        <authorList>
            <person name="Takahashi K."/>
            <person name="Kuwahara H."/>
            <person name="Horikawa Y."/>
            <person name="Izawa K."/>
            <person name="Kato D."/>
            <person name="Inagaki T."/>
            <person name="Yuki M."/>
            <person name="Ohkuma M."/>
            <person name="Hongoh Y."/>
        </authorList>
    </citation>
    <scope>NUCLEOTIDE SEQUENCE</scope>
    <source>
        <strain evidence="23">RsTa-C01</strain>
    </source>
</reference>
<dbReference type="SUPFAM" id="SSF51621">
    <property type="entry name" value="Phosphoenolpyruvate/pyruvate domain"/>
    <property type="match status" value="1"/>
</dbReference>
<evidence type="ECO:0000256" key="14">
    <source>
        <dbReference type="ARBA" id="ARBA00022842"/>
    </source>
</evidence>
<keyword evidence="7 16" id="KW-0813">Transport</keyword>
<evidence type="ECO:0000256" key="6">
    <source>
        <dbReference type="ARBA" id="ARBA00016544"/>
    </source>
</evidence>
<keyword evidence="9 16" id="KW-0762">Sugar transport</keyword>
<keyword evidence="13 16" id="KW-0418">Kinase</keyword>
<dbReference type="Pfam" id="PF02896">
    <property type="entry name" value="PEP-utilizers_C"/>
    <property type="match status" value="1"/>
</dbReference>
<dbReference type="GO" id="GO:0016301">
    <property type="term" value="F:kinase activity"/>
    <property type="evidence" value="ECO:0007669"/>
    <property type="project" value="UniProtKB-KW"/>
</dbReference>
<dbReference type="GO" id="GO:0008965">
    <property type="term" value="F:phosphoenolpyruvate-protein phosphotransferase activity"/>
    <property type="evidence" value="ECO:0007669"/>
    <property type="project" value="UniProtKB-EC"/>
</dbReference>
<evidence type="ECO:0000256" key="1">
    <source>
        <dbReference type="ARBA" id="ARBA00000683"/>
    </source>
</evidence>